<evidence type="ECO:0000256" key="6">
    <source>
        <dbReference type="ARBA" id="ARBA00023204"/>
    </source>
</evidence>
<dbReference type="AlphaFoldDB" id="A0A832ZUH3"/>
<dbReference type="HAMAP" id="MF_00152">
    <property type="entry name" value="Nfo"/>
    <property type="match status" value="1"/>
</dbReference>
<feature type="binding site" evidence="7">
    <location>
        <position position="66"/>
    </location>
    <ligand>
        <name>Zn(2+)</name>
        <dbReference type="ChEBI" id="CHEBI:29105"/>
        <label>1</label>
    </ligand>
</feature>
<dbReference type="GO" id="GO:0008833">
    <property type="term" value="F:deoxyribonuclease IV (phage-T4-induced) activity"/>
    <property type="evidence" value="ECO:0007669"/>
    <property type="project" value="UniProtKB-UniRule"/>
</dbReference>
<evidence type="ECO:0000256" key="1">
    <source>
        <dbReference type="ARBA" id="ARBA00005340"/>
    </source>
</evidence>
<organism evidence="9 10">
    <name type="scientific">Caldiarchaeum subterraneum</name>
    <dbReference type="NCBI Taxonomy" id="311458"/>
    <lineage>
        <taxon>Archaea</taxon>
        <taxon>Nitrososphaerota</taxon>
        <taxon>Candidatus Caldarchaeales</taxon>
        <taxon>Candidatus Caldarchaeaceae</taxon>
        <taxon>Candidatus Caldarchaeum</taxon>
    </lineage>
</organism>
<evidence type="ECO:0000256" key="2">
    <source>
        <dbReference type="ARBA" id="ARBA00022723"/>
    </source>
</evidence>
<keyword evidence="7" id="KW-0255">Endonuclease</keyword>
<evidence type="ECO:0000256" key="4">
    <source>
        <dbReference type="ARBA" id="ARBA00022801"/>
    </source>
</evidence>
<comment type="caution">
    <text evidence="9">The sequence shown here is derived from an EMBL/GenBank/DDBJ whole genome shotgun (WGS) entry which is preliminary data.</text>
</comment>
<evidence type="ECO:0000256" key="3">
    <source>
        <dbReference type="ARBA" id="ARBA00022763"/>
    </source>
</evidence>
<feature type="binding site" evidence="7">
    <location>
        <position position="228"/>
    </location>
    <ligand>
        <name>Zn(2+)</name>
        <dbReference type="ChEBI" id="CHEBI:29105"/>
        <label>3</label>
    </ligand>
</feature>
<keyword evidence="3 7" id="KW-0227">DNA damage</keyword>
<dbReference type="InterPro" id="IPR018246">
    <property type="entry name" value="AP_endonuc_F2_Zn_BS"/>
</dbReference>
<evidence type="ECO:0000313" key="10">
    <source>
        <dbReference type="Proteomes" id="UP000608579"/>
    </source>
</evidence>
<keyword evidence="4 7" id="KW-0378">Hydrolase</keyword>
<dbReference type="SMART" id="SM00518">
    <property type="entry name" value="AP2Ec"/>
    <property type="match status" value="1"/>
</dbReference>
<feature type="binding site" evidence="7">
    <location>
        <position position="176"/>
    </location>
    <ligand>
        <name>Zn(2+)</name>
        <dbReference type="ChEBI" id="CHEBI:29105"/>
        <label>2</label>
    </ligand>
</feature>
<accession>A0A832ZUH3</accession>
<evidence type="ECO:0000259" key="8">
    <source>
        <dbReference type="Pfam" id="PF01261"/>
    </source>
</evidence>
<comment type="similarity">
    <text evidence="1 7">Belongs to the AP endonuclease 2 family.</text>
</comment>
<feature type="binding site" evidence="7">
    <location>
        <position position="106"/>
    </location>
    <ligand>
        <name>Zn(2+)</name>
        <dbReference type="ChEBI" id="CHEBI:29105"/>
        <label>1</label>
    </ligand>
</feature>
<dbReference type="EMBL" id="DQVM01000027">
    <property type="protein sequence ID" value="HIQ29200.1"/>
    <property type="molecule type" value="Genomic_DNA"/>
</dbReference>
<proteinExistence type="inferred from homology"/>
<feature type="binding site" evidence="7">
    <location>
        <position position="258"/>
    </location>
    <ligand>
        <name>Zn(2+)</name>
        <dbReference type="ChEBI" id="CHEBI:29105"/>
        <label>2</label>
    </ligand>
</feature>
<sequence length="280" mass="31642">MLLGVHVSIAGSVDLAVDRAKELGCTTFQIFTRNPRGWEYKKLSKDEVEHFRKKLREYGYEVAMAHMPYLPNIASPKRDIYTKSVRSLRLELERSEQLGLKYLVVHVGSHLGAGIEKGITRVAEACNNALSKADSKTILLLENMAGQKNSCGSLFEDLRRILNKIEYQDRVGICLDTCHLYAAGYDISTEQGIEATLEDFDKIIGLDKLYAIHLNDSKGGLRSGLDRHEHIGMGNIGIRGFKYFINHKAVRDKPMILETPEDERGDFVKNLETIRSLYQP</sequence>
<feature type="binding site" evidence="7">
    <location>
        <position position="179"/>
    </location>
    <ligand>
        <name>Zn(2+)</name>
        <dbReference type="ChEBI" id="CHEBI:29105"/>
        <label>3</label>
    </ligand>
</feature>
<dbReference type="Pfam" id="PF01261">
    <property type="entry name" value="AP_endonuc_2"/>
    <property type="match status" value="1"/>
</dbReference>
<dbReference type="InterPro" id="IPR001719">
    <property type="entry name" value="AP_endonuc_2"/>
</dbReference>
<feature type="binding site" evidence="7">
    <location>
        <position position="142"/>
    </location>
    <ligand>
        <name>Zn(2+)</name>
        <dbReference type="ChEBI" id="CHEBI:29105"/>
        <label>2</label>
    </ligand>
</feature>
<comment type="function">
    <text evidence="7">Endonuclease IV plays a role in DNA repair. It cleaves phosphodiester bonds at apurinic or apyrimidinic (AP) sites, generating a 3'-hydroxyl group and a 5'-terminal sugar phosphate.</text>
</comment>
<keyword evidence="2 7" id="KW-0479">Metal-binding</keyword>
<dbReference type="GO" id="GO:0006284">
    <property type="term" value="P:base-excision repair"/>
    <property type="evidence" value="ECO:0007669"/>
    <property type="project" value="TreeGrafter"/>
</dbReference>
<comment type="catalytic activity">
    <reaction evidence="7">
        <text>Endonucleolytic cleavage to 5'-phosphooligonucleotide end-products.</text>
        <dbReference type="EC" id="3.1.21.2"/>
    </reaction>
</comment>
<dbReference type="CDD" id="cd00019">
    <property type="entry name" value="AP2Ec"/>
    <property type="match status" value="1"/>
</dbReference>
<dbReference type="GO" id="GO:0008270">
    <property type="term" value="F:zinc ion binding"/>
    <property type="evidence" value="ECO:0007669"/>
    <property type="project" value="UniProtKB-UniRule"/>
</dbReference>
<dbReference type="FunFam" id="3.20.20.150:FF:000001">
    <property type="entry name" value="Probable endonuclease 4"/>
    <property type="match status" value="1"/>
</dbReference>
<evidence type="ECO:0000256" key="5">
    <source>
        <dbReference type="ARBA" id="ARBA00022833"/>
    </source>
</evidence>
<dbReference type="Gene3D" id="3.20.20.150">
    <property type="entry name" value="Divalent-metal-dependent TIM barrel enzymes"/>
    <property type="match status" value="1"/>
</dbReference>
<keyword evidence="7" id="KW-0540">Nuclease</keyword>
<gene>
    <name evidence="7" type="primary">nfo</name>
    <name evidence="9" type="ORF">EYH45_01400</name>
</gene>
<reference evidence="9" key="1">
    <citation type="journal article" date="2020" name="ISME J.">
        <title>Gammaproteobacteria mediating utilization of methyl-, sulfur- and petroleum organic compounds in deep ocean hydrothermal plumes.</title>
        <authorList>
            <person name="Zhou Z."/>
            <person name="Liu Y."/>
            <person name="Pan J."/>
            <person name="Cron B.R."/>
            <person name="Toner B.M."/>
            <person name="Anantharaman K."/>
            <person name="Breier J.A."/>
            <person name="Dick G.J."/>
            <person name="Li M."/>
        </authorList>
    </citation>
    <scope>NUCLEOTIDE SEQUENCE</scope>
    <source>
        <strain evidence="9">SZUA-1515</strain>
    </source>
</reference>
<dbReference type="NCBIfam" id="TIGR00587">
    <property type="entry name" value="nfo"/>
    <property type="match status" value="1"/>
</dbReference>
<dbReference type="PANTHER" id="PTHR21445">
    <property type="entry name" value="ENDONUCLEASE IV ENDODEOXYRIBONUCLEASE IV"/>
    <property type="match status" value="1"/>
</dbReference>
<dbReference type="GO" id="GO:0003677">
    <property type="term" value="F:DNA binding"/>
    <property type="evidence" value="ECO:0007669"/>
    <property type="project" value="InterPro"/>
</dbReference>
<keyword evidence="5 7" id="KW-0862">Zinc</keyword>
<dbReference type="GO" id="GO:0008081">
    <property type="term" value="F:phosphoric diester hydrolase activity"/>
    <property type="evidence" value="ECO:0007669"/>
    <property type="project" value="TreeGrafter"/>
</dbReference>
<dbReference type="SUPFAM" id="SSF51658">
    <property type="entry name" value="Xylose isomerase-like"/>
    <property type="match status" value="1"/>
</dbReference>
<evidence type="ECO:0000256" key="7">
    <source>
        <dbReference type="HAMAP-Rule" id="MF_00152"/>
    </source>
</evidence>
<dbReference type="InterPro" id="IPR013022">
    <property type="entry name" value="Xyl_isomerase-like_TIM-brl"/>
</dbReference>
<dbReference type="PROSITE" id="PS51432">
    <property type="entry name" value="AP_NUCLEASE_F2_4"/>
    <property type="match status" value="1"/>
</dbReference>
<comment type="cofactor">
    <cofactor evidence="7">
        <name>Zn(2+)</name>
        <dbReference type="ChEBI" id="CHEBI:29105"/>
    </cofactor>
    <text evidence="7">Binds 3 Zn(2+) ions.</text>
</comment>
<keyword evidence="6 7" id="KW-0234">DNA repair</keyword>
<evidence type="ECO:0000313" key="9">
    <source>
        <dbReference type="EMBL" id="HIQ29200.1"/>
    </source>
</evidence>
<dbReference type="InterPro" id="IPR036237">
    <property type="entry name" value="Xyl_isomerase-like_sf"/>
</dbReference>
<dbReference type="EC" id="3.1.21.2" evidence="7"/>
<dbReference type="PROSITE" id="PS00730">
    <property type="entry name" value="AP_NUCLEASE_F2_2"/>
    <property type="match status" value="1"/>
</dbReference>
<feature type="binding site" evidence="7">
    <location>
        <position position="213"/>
    </location>
    <ligand>
        <name>Zn(2+)</name>
        <dbReference type="ChEBI" id="CHEBI:29105"/>
        <label>2</label>
    </ligand>
</feature>
<dbReference type="Proteomes" id="UP000608579">
    <property type="component" value="Unassembled WGS sequence"/>
</dbReference>
<dbReference type="GO" id="GO:0003906">
    <property type="term" value="F:DNA-(apurinic or apyrimidinic site) endonuclease activity"/>
    <property type="evidence" value="ECO:0007669"/>
    <property type="project" value="TreeGrafter"/>
</dbReference>
<name>A0A832ZUH3_CALS0</name>
<feature type="binding site" evidence="7">
    <location>
        <position position="226"/>
    </location>
    <ligand>
        <name>Zn(2+)</name>
        <dbReference type="ChEBI" id="CHEBI:29105"/>
        <label>3</label>
    </ligand>
</feature>
<dbReference type="PANTHER" id="PTHR21445:SF0">
    <property type="entry name" value="APURINIC-APYRIMIDINIC ENDONUCLEASE"/>
    <property type="match status" value="1"/>
</dbReference>
<feature type="binding site" evidence="7">
    <location>
        <position position="142"/>
    </location>
    <ligand>
        <name>Zn(2+)</name>
        <dbReference type="ChEBI" id="CHEBI:29105"/>
        <label>1</label>
    </ligand>
</feature>
<protein>
    <recommendedName>
        <fullName evidence="7">Probable endonuclease 4</fullName>
        <ecNumber evidence="7">3.1.21.2</ecNumber>
    </recommendedName>
    <alternativeName>
        <fullName evidence="7">Endodeoxyribonuclease IV</fullName>
    </alternativeName>
    <alternativeName>
        <fullName evidence="7">Endonuclease IV</fullName>
    </alternativeName>
</protein>
<feature type="domain" description="Xylose isomerase-like TIM barrel" evidence="8">
    <location>
        <begin position="17"/>
        <end position="275"/>
    </location>
</feature>